<dbReference type="InterPro" id="IPR007921">
    <property type="entry name" value="CHAP_dom"/>
</dbReference>
<gene>
    <name evidence="3" type="ORF">F4553_000600</name>
</gene>
<dbReference type="SUPFAM" id="SSF54001">
    <property type="entry name" value="Cysteine proteinases"/>
    <property type="match status" value="1"/>
</dbReference>
<reference evidence="3 4" key="1">
    <citation type="submission" date="2020-08" db="EMBL/GenBank/DDBJ databases">
        <title>Sequencing the genomes of 1000 actinobacteria strains.</title>
        <authorList>
            <person name="Klenk H.-P."/>
        </authorList>
    </citation>
    <scope>NUCLEOTIDE SEQUENCE [LARGE SCALE GENOMIC DNA]</scope>
    <source>
        <strain evidence="3 4">DSM 45362</strain>
    </source>
</reference>
<dbReference type="RefSeq" id="WP_184831694.1">
    <property type="nucleotide sequence ID" value="NZ_JACHMN010000001.1"/>
</dbReference>
<dbReference type="AlphaFoldDB" id="A0A841BK00"/>
<dbReference type="EMBL" id="JACHMN010000001">
    <property type="protein sequence ID" value="MBB5867221.1"/>
    <property type="molecule type" value="Genomic_DNA"/>
</dbReference>
<dbReference type="InterPro" id="IPR038765">
    <property type="entry name" value="Papain-like_cys_pep_sf"/>
</dbReference>
<sequence>MRINRNAVRRWGLLLAVVAAVNTLTTVAPVVPAQAADGAYCECVKYVKTRYALTHIGDAFLWETYLPQEGFTKMSVTTVRVGDIAVWDRTEEPQVGHIAIVQAIYGSSQGLAMTFRGAHQRGTPQFTHNGCNNVTDWVSSSAWSTAAFFHR</sequence>
<evidence type="ECO:0000256" key="1">
    <source>
        <dbReference type="SAM" id="SignalP"/>
    </source>
</evidence>
<feature type="signal peptide" evidence="1">
    <location>
        <begin position="1"/>
        <end position="35"/>
    </location>
</feature>
<dbReference type="PROSITE" id="PS50911">
    <property type="entry name" value="CHAP"/>
    <property type="match status" value="1"/>
</dbReference>
<name>A0A841BK00_9ACTN</name>
<dbReference type="Proteomes" id="UP000587527">
    <property type="component" value="Unassembled WGS sequence"/>
</dbReference>
<feature type="chain" id="PRO_5032302248" description="Peptidase C51 domain-containing protein" evidence="1">
    <location>
        <begin position="36"/>
        <end position="151"/>
    </location>
</feature>
<organism evidence="3 4">
    <name type="scientific">Allocatelliglobosispora scoriae</name>
    <dbReference type="NCBI Taxonomy" id="643052"/>
    <lineage>
        <taxon>Bacteria</taxon>
        <taxon>Bacillati</taxon>
        <taxon>Actinomycetota</taxon>
        <taxon>Actinomycetes</taxon>
        <taxon>Micromonosporales</taxon>
        <taxon>Micromonosporaceae</taxon>
        <taxon>Allocatelliglobosispora</taxon>
    </lineage>
</organism>
<feature type="domain" description="Peptidase C51" evidence="2">
    <location>
        <begin position="18"/>
        <end position="150"/>
    </location>
</feature>
<keyword evidence="4" id="KW-1185">Reference proteome</keyword>
<evidence type="ECO:0000259" key="2">
    <source>
        <dbReference type="PROSITE" id="PS50911"/>
    </source>
</evidence>
<protein>
    <recommendedName>
        <fullName evidence="2">Peptidase C51 domain-containing protein</fullName>
    </recommendedName>
</protein>
<dbReference type="Pfam" id="PF05257">
    <property type="entry name" value="CHAP"/>
    <property type="match status" value="1"/>
</dbReference>
<dbReference type="Gene3D" id="3.90.1720.10">
    <property type="entry name" value="endopeptidase domain like (from Nostoc punctiforme)"/>
    <property type="match status" value="1"/>
</dbReference>
<proteinExistence type="predicted"/>
<comment type="caution">
    <text evidence="3">The sequence shown here is derived from an EMBL/GenBank/DDBJ whole genome shotgun (WGS) entry which is preliminary data.</text>
</comment>
<evidence type="ECO:0000313" key="4">
    <source>
        <dbReference type="Proteomes" id="UP000587527"/>
    </source>
</evidence>
<accession>A0A841BK00</accession>
<evidence type="ECO:0000313" key="3">
    <source>
        <dbReference type="EMBL" id="MBB5867221.1"/>
    </source>
</evidence>
<keyword evidence="1" id="KW-0732">Signal</keyword>